<dbReference type="PANTHER" id="PTHR46825">
    <property type="entry name" value="D-ALANYL-D-ALANINE-CARBOXYPEPTIDASE/ENDOPEPTIDASE AMPH"/>
    <property type="match status" value="1"/>
</dbReference>
<name>A0A858RMU7_9BACT</name>
<protein>
    <submittedName>
        <fullName evidence="3">Beta-lactamase family protein</fullName>
    </submittedName>
</protein>
<feature type="signal peptide" evidence="1">
    <location>
        <begin position="1"/>
        <end position="18"/>
    </location>
</feature>
<dbReference type="Pfam" id="PF17660">
    <property type="entry name" value="BTRD1"/>
    <property type="match status" value="2"/>
</dbReference>
<dbReference type="Gene3D" id="3.40.710.10">
    <property type="entry name" value="DD-peptidase/beta-lactamase superfamily"/>
    <property type="match status" value="1"/>
</dbReference>
<organism evidence="3 4">
    <name type="scientific">Luteolibacter luteus</name>
    <dbReference type="NCBI Taxonomy" id="2728835"/>
    <lineage>
        <taxon>Bacteria</taxon>
        <taxon>Pseudomonadati</taxon>
        <taxon>Verrucomicrobiota</taxon>
        <taxon>Verrucomicrobiia</taxon>
        <taxon>Verrucomicrobiales</taxon>
        <taxon>Verrucomicrobiaceae</taxon>
        <taxon>Luteolibacter</taxon>
    </lineage>
</organism>
<dbReference type="AlphaFoldDB" id="A0A858RMU7"/>
<gene>
    <name evidence="3" type="ORF">HHL09_20340</name>
</gene>
<evidence type="ECO:0000259" key="2">
    <source>
        <dbReference type="Pfam" id="PF00144"/>
    </source>
</evidence>
<dbReference type="Pfam" id="PF00144">
    <property type="entry name" value="Beta-lactamase"/>
    <property type="match status" value="1"/>
</dbReference>
<dbReference type="InterPro" id="IPR012338">
    <property type="entry name" value="Beta-lactam/transpept-like"/>
</dbReference>
<dbReference type="InterPro" id="IPR049511">
    <property type="entry name" value="PGH-like_rpt"/>
</dbReference>
<dbReference type="SUPFAM" id="SSF56601">
    <property type="entry name" value="beta-lactamase/transpeptidase-like"/>
    <property type="match status" value="1"/>
</dbReference>
<dbReference type="InterPro" id="IPR001466">
    <property type="entry name" value="Beta-lactam-related"/>
</dbReference>
<dbReference type="PANTHER" id="PTHR46825:SF9">
    <property type="entry name" value="BETA-LACTAMASE-RELATED DOMAIN-CONTAINING PROTEIN"/>
    <property type="match status" value="1"/>
</dbReference>
<evidence type="ECO:0000313" key="3">
    <source>
        <dbReference type="EMBL" id="QJE98035.1"/>
    </source>
</evidence>
<dbReference type="Proteomes" id="UP000501812">
    <property type="component" value="Chromosome"/>
</dbReference>
<keyword evidence="1" id="KW-0732">Signal</keyword>
<dbReference type="RefSeq" id="WP_169456464.1">
    <property type="nucleotide sequence ID" value="NZ_CP051774.1"/>
</dbReference>
<accession>A0A858RMU7</accession>
<dbReference type="EMBL" id="CP051774">
    <property type="protein sequence ID" value="QJE98035.1"/>
    <property type="molecule type" value="Genomic_DNA"/>
</dbReference>
<dbReference type="InterPro" id="IPR050491">
    <property type="entry name" value="AmpC-like"/>
</dbReference>
<proteinExistence type="predicted"/>
<sequence length="787" mass="87422">MKAILLVALLLSSLGKLSAREPWVTLTGLTESQVNSRVGTFSNGQLGLVPEQISGYVENDVIRFAAQWGPRKDSYTRRVVLDQTEVQFANTNESLQSIGWRIVWVNGFAVDGVPHFNAIYRKTDGAAQVLRLGDSLSQHQSADNSMGNTHFLENLCVYREGTLVKYAAVWNQAAFGLATKVSYGLTGEELNADVAANQGAWRLHNVCGYTNAFAIGGESPLRYTTVWKKPDLSTSWGIIPAMTKENFFATDSNQTGVGWRTSFLQAWNQGDQVLFNAMWLPNGGLKQAYINRIDNLVRDAMEDEEIPGFTLAFSRRGKLIFKRAYGYADTASNEWAGTDHRFRIASVSKPITGVSVVHALASQSTWNLNSKVFGSGALFGSDYGTSPYSTFEQDISVRNLLQHTAGWTTDGKLWYFNEPSWGSEHKPFIDYQLQNLSVSNDPGTVGRYSNLGYTIAARVVEKISGQSYEAYTRNQVFAPCGISNVLGPVVGERTRAQKKFMEVSYYPNTNEPADPEVVDPRRMDGSTAWIARPADLLLLARRVDGDDDYEDILASDRITALHTRGAPNSSSGYNWQTYGLGWLCDDYANPTVWGHNGSMAGTRAEWWYRTNGLAYAWAANAQGEISNAALETILNDITANSDWPDIDLFGTYHPAYNAWLAEHFSAVERTEGLDAVLLSPDADPDGDSLPNAAEYYLGRDPRDPDRSPFSVTVVGDNLRVRWSHKIGVEGVDARIQWSQTMNSWSTPLTFQIVNRPDLISQVGYRVQEMLVPMTAARRFARLDFTVR</sequence>
<reference evidence="3 4" key="1">
    <citation type="submission" date="2020-04" db="EMBL/GenBank/DDBJ databases">
        <title>Luteolibacter sp. G-1-1-1 isolated from soil.</title>
        <authorList>
            <person name="Dahal R.H."/>
        </authorList>
    </citation>
    <scope>NUCLEOTIDE SEQUENCE [LARGE SCALE GENOMIC DNA]</scope>
    <source>
        <strain evidence="3 4">G-1-1-1</strain>
    </source>
</reference>
<dbReference type="KEGG" id="luo:HHL09_20340"/>
<keyword evidence="4" id="KW-1185">Reference proteome</keyword>
<feature type="chain" id="PRO_5033039104" evidence="1">
    <location>
        <begin position="19"/>
        <end position="787"/>
    </location>
</feature>
<evidence type="ECO:0000256" key="1">
    <source>
        <dbReference type="SAM" id="SignalP"/>
    </source>
</evidence>
<evidence type="ECO:0000313" key="4">
    <source>
        <dbReference type="Proteomes" id="UP000501812"/>
    </source>
</evidence>
<feature type="domain" description="Beta-lactamase-related" evidence="2">
    <location>
        <begin position="293"/>
        <end position="633"/>
    </location>
</feature>